<feature type="binding site" evidence="9">
    <location>
        <position position="143"/>
    </location>
    <ligand>
        <name>S-adenosyl-L-methionine</name>
        <dbReference type="ChEBI" id="CHEBI:59789"/>
    </ligand>
</feature>
<organism evidence="10 11">
    <name type="scientific">Halomonas hydrothermalis</name>
    <dbReference type="NCBI Taxonomy" id="115561"/>
    <lineage>
        <taxon>Bacteria</taxon>
        <taxon>Pseudomonadati</taxon>
        <taxon>Pseudomonadota</taxon>
        <taxon>Gammaproteobacteria</taxon>
        <taxon>Oceanospirillales</taxon>
        <taxon>Halomonadaceae</taxon>
        <taxon>Halomonas</taxon>
    </lineage>
</organism>
<feature type="binding site" evidence="9">
    <location>
        <position position="65"/>
    </location>
    <ligand>
        <name>S-adenosyl-L-methionine</name>
        <dbReference type="ChEBI" id="CHEBI:59789"/>
    </ligand>
</feature>
<dbReference type="PROSITE" id="PS51585">
    <property type="entry name" value="SAM_MT_TPMT"/>
    <property type="match status" value="1"/>
</dbReference>
<evidence type="ECO:0000256" key="8">
    <source>
        <dbReference type="ARBA" id="ARBA00022691"/>
    </source>
</evidence>
<dbReference type="GO" id="GO:0032259">
    <property type="term" value="P:methylation"/>
    <property type="evidence" value="ECO:0007669"/>
    <property type="project" value="UniProtKB-KW"/>
</dbReference>
<dbReference type="Proteomes" id="UP000502259">
    <property type="component" value="Chromosome"/>
</dbReference>
<dbReference type="InterPro" id="IPR029063">
    <property type="entry name" value="SAM-dependent_MTases_sf"/>
</dbReference>
<evidence type="ECO:0000256" key="5">
    <source>
        <dbReference type="ARBA" id="ARBA00022490"/>
    </source>
</evidence>
<dbReference type="InterPro" id="IPR025835">
    <property type="entry name" value="Thiopurine_S-MeTrfase"/>
</dbReference>
<dbReference type="HAMAP" id="MF_00812">
    <property type="entry name" value="Thiopur_methtran"/>
    <property type="match status" value="1"/>
</dbReference>
<evidence type="ECO:0000256" key="4">
    <source>
        <dbReference type="ARBA" id="ARBA00011905"/>
    </source>
</evidence>
<dbReference type="PANTHER" id="PTHR10259:SF11">
    <property type="entry name" value="THIOPURINE S-METHYLTRANSFERASE"/>
    <property type="match status" value="1"/>
</dbReference>
<keyword evidence="6 9" id="KW-0489">Methyltransferase</keyword>
<evidence type="ECO:0000256" key="1">
    <source>
        <dbReference type="ARBA" id="ARBA00000903"/>
    </source>
</evidence>
<evidence type="ECO:0000256" key="6">
    <source>
        <dbReference type="ARBA" id="ARBA00022603"/>
    </source>
</evidence>
<dbReference type="PIRSF" id="PIRSF023956">
    <property type="entry name" value="Thiopurine_S-methyltransferase"/>
    <property type="match status" value="1"/>
</dbReference>
<name>A0A6F8U295_9GAMM</name>
<accession>A0A6F8U295</accession>
<evidence type="ECO:0000313" key="10">
    <source>
        <dbReference type="EMBL" id="BCB07314.1"/>
    </source>
</evidence>
<sequence length="231" mass="26051">MVLNDVNKPALRVNFEYEVAAMENPWRQRWQEGRIGFHLSDTHPALVQYWPTLNVTPGAKVLVPLCGKSLDMRWLADEGHPVLGIELAPEAIEQFLAQRNASVSRYTQAGFNVSRQGSVELWCGDFFHLHIKQAAEVGAFYDRASLIALPPATRERYAFHLAQLVPPGAKGLLVGLTHDDHNAGPPYSVPNSEIEHLFMPNFRVELVENREADERGRSESVWVLERRGPHV</sequence>
<comment type="subcellular location">
    <subcellularLocation>
        <location evidence="2 9">Cytoplasm</location>
    </subcellularLocation>
</comment>
<dbReference type="AlphaFoldDB" id="A0A6F8U295"/>
<dbReference type="SUPFAM" id="SSF53335">
    <property type="entry name" value="S-adenosyl-L-methionine-dependent methyltransferases"/>
    <property type="match status" value="1"/>
</dbReference>
<dbReference type="GO" id="GO:0008119">
    <property type="term" value="F:thiopurine S-methyltransferase activity"/>
    <property type="evidence" value="ECO:0007669"/>
    <property type="project" value="UniProtKB-UniRule"/>
</dbReference>
<gene>
    <name evidence="9 10" type="primary">tpm</name>
    <name evidence="10" type="ORF">HHSLTHF2_12040</name>
</gene>
<dbReference type="Pfam" id="PF05724">
    <property type="entry name" value="TPMT"/>
    <property type="match status" value="1"/>
</dbReference>
<evidence type="ECO:0000256" key="3">
    <source>
        <dbReference type="ARBA" id="ARBA00008145"/>
    </source>
</evidence>
<feature type="binding site" evidence="9">
    <location>
        <position position="30"/>
    </location>
    <ligand>
        <name>S-adenosyl-L-methionine</name>
        <dbReference type="ChEBI" id="CHEBI:59789"/>
    </ligand>
</feature>
<dbReference type="GO" id="GO:0005737">
    <property type="term" value="C:cytoplasm"/>
    <property type="evidence" value="ECO:0007669"/>
    <property type="project" value="UniProtKB-SubCell"/>
</dbReference>
<dbReference type="Gene3D" id="3.40.50.150">
    <property type="entry name" value="Vaccinia Virus protein VP39"/>
    <property type="match status" value="1"/>
</dbReference>
<dbReference type="EMBL" id="AP022843">
    <property type="protein sequence ID" value="BCB07314.1"/>
    <property type="molecule type" value="Genomic_DNA"/>
</dbReference>
<keyword evidence="11" id="KW-1185">Reference proteome</keyword>
<evidence type="ECO:0000256" key="2">
    <source>
        <dbReference type="ARBA" id="ARBA00004496"/>
    </source>
</evidence>
<dbReference type="InterPro" id="IPR008854">
    <property type="entry name" value="TPMT"/>
</dbReference>
<evidence type="ECO:0000256" key="9">
    <source>
        <dbReference type="HAMAP-Rule" id="MF_00812"/>
    </source>
</evidence>
<evidence type="ECO:0000313" key="11">
    <source>
        <dbReference type="Proteomes" id="UP000502259"/>
    </source>
</evidence>
<keyword evidence="7 9" id="KW-0808">Transferase</keyword>
<evidence type="ECO:0000256" key="7">
    <source>
        <dbReference type="ARBA" id="ARBA00022679"/>
    </source>
</evidence>
<comment type="catalytic activity">
    <reaction evidence="1 9">
        <text>S-adenosyl-L-methionine + a thiopurine = S-adenosyl-L-homocysteine + a thiopurine S-methylether.</text>
        <dbReference type="EC" id="2.1.1.67"/>
    </reaction>
</comment>
<proteinExistence type="inferred from homology"/>
<feature type="binding site" evidence="9">
    <location>
        <position position="86"/>
    </location>
    <ligand>
        <name>S-adenosyl-L-methionine</name>
        <dbReference type="ChEBI" id="CHEBI:59789"/>
    </ligand>
</feature>
<protein>
    <recommendedName>
        <fullName evidence="4 9">Thiopurine S-methyltransferase</fullName>
        <ecNumber evidence="4 9">2.1.1.67</ecNumber>
    </recommendedName>
    <alternativeName>
        <fullName evidence="9">Thiopurine methyltransferase</fullName>
    </alternativeName>
</protein>
<keyword evidence="8 9" id="KW-0949">S-adenosyl-L-methionine</keyword>
<dbReference type="NCBIfam" id="NF009732">
    <property type="entry name" value="PRK13255.1"/>
    <property type="match status" value="1"/>
</dbReference>
<comment type="similarity">
    <text evidence="3 9">Belongs to the class I-like SAM-binding methyltransferase superfamily. TPMT family.</text>
</comment>
<keyword evidence="5 9" id="KW-0963">Cytoplasm</keyword>
<reference evidence="10 11" key="1">
    <citation type="submission" date="2020-03" db="EMBL/GenBank/DDBJ databases">
        <title>Complete Genome Sequence of Halomonas hydrothermalis Strain Slthf2, Halophilic Bacterium Isolated from Deep-Sea Hydrothermal-Vent Environments.</title>
        <authorList>
            <person name="Takeyama N."/>
            <person name="Huang M."/>
            <person name="Sato K."/>
            <person name="Galipon J."/>
            <person name="Arakawa K."/>
        </authorList>
    </citation>
    <scope>NUCLEOTIDE SEQUENCE [LARGE SCALE GENOMIC DNA]</scope>
    <source>
        <strain evidence="10 11">Slthf2</strain>
    </source>
</reference>
<dbReference type="FunFam" id="3.40.50.150:FF:000101">
    <property type="entry name" value="Thiopurine S-methyltransferase"/>
    <property type="match status" value="1"/>
</dbReference>
<dbReference type="PANTHER" id="PTHR10259">
    <property type="entry name" value="THIOPURINE S-METHYLTRANSFERASE"/>
    <property type="match status" value="1"/>
</dbReference>
<dbReference type="EC" id="2.1.1.67" evidence="4 9"/>